<dbReference type="Proteomes" id="UP000070092">
    <property type="component" value="Unassembled WGS sequence"/>
</dbReference>
<proteinExistence type="predicted"/>
<accession>A0A133KRN8</accession>
<sequence>MIWAVLDRGGLAYRSSTLRYLRTVGSLTFSLRAIEAMDSPFLRRERIDCIWGMLIIAFPDLSRMELEAHQAKAHGWSACLSV</sequence>
<name>A0A133KRN8_BIFBI</name>
<organism evidence="1 2">
    <name type="scientific">Bifidobacterium bifidum</name>
    <dbReference type="NCBI Taxonomy" id="1681"/>
    <lineage>
        <taxon>Bacteria</taxon>
        <taxon>Bacillati</taxon>
        <taxon>Actinomycetota</taxon>
        <taxon>Actinomycetes</taxon>
        <taxon>Bifidobacteriales</taxon>
        <taxon>Bifidobacteriaceae</taxon>
        <taxon>Bifidobacterium</taxon>
    </lineage>
</organism>
<dbReference type="EMBL" id="LRPO01000019">
    <property type="protein sequence ID" value="KWZ82187.1"/>
    <property type="molecule type" value="Genomic_DNA"/>
</dbReference>
<evidence type="ECO:0000313" key="2">
    <source>
        <dbReference type="Proteomes" id="UP000070092"/>
    </source>
</evidence>
<reference evidence="1 2" key="1">
    <citation type="submission" date="2016-01" db="EMBL/GenBank/DDBJ databases">
        <authorList>
            <person name="Oliw E.H."/>
        </authorList>
    </citation>
    <scope>NUCLEOTIDE SEQUENCE [LARGE SCALE GENOMIC DNA]</scope>
    <source>
        <strain evidence="1 2">MJR8628B</strain>
    </source>
</reference>
<dbReference type="AlphaFoldDB" id="A0A133KRN8"/>
<protein>
    <submittedName>
        <fullName evidence="1">Uncharacterized protein</fullName>
    </submittedName>
</protein>
<comment type="caution">
    <text evidence="1">The sequence shown here is derived from an EMBL/GenBank/DDBJ whole genome shotgun (WGS) entry which is preliminary data.</text>
</comment>
<gene>
    <name evidence="1" type="ORF">HMPREF3196_00489</name>
</gene>
<evidence type="ECO:0000313" key="1">
    <source>
        <dbReference type="EMBL" id="KWZ82187.1"/>
    </source>
</evidence>